<proteinExistence type="predicted"/>
<accession>A0A5Y0S5X0</accession>
<reference evidence="1" key="1">
    <citation type="submission" date="2019-03" db="EMBL/GenBank/DDBJ databases">
        <authorList>
            <person name="Ashton P.M."/>
            <person name="Dallman T."/>
            <person name="Nair S."/>
            <person name="De Pinna E."/>
            <person name="Peters T."/>
            <person name="Grant K."/>
        </authorList>
    </citation>
    <scope>NUCLEOTIDE SEQUENCE [LARGE SCALE GENOMIC DNA]</scope>
    <source>
        <strain evidence="1">271153</strain>
    </source>
</reference>
<evidence type="ECO:0000313" key="1">
    <source>
        <dbReference type="EMBL" id="ECB7109528.1"/>
    </source>
</evidence>
<comment type="caution">
    <text evidence="1">The sequence shown here is derived from an EMBL/GenBank/DDBJ whole genome shotgun (WGS) entry which is preliminary data.</text>
</comment>
<dbReference type="Proteomes" id="UP000839827">
    <property type="component" value="Unassembled WGS sequence"/>
</dbReference>
<protein>
    <submittedName>
        <fullName evidence="1">IS4 family transposase</fullName>
    </submittedName>
</protein>
<dbReference type="AlphaFoldDB" id="A0A5Y0S5X0"/>
<feature type="non-terminal residue" evidence="1">
    <location>
        <position position="1"/>
    </location>
</feature>
<organism evidence="1">
    <name type="scientific">Salmonella newport</name>
    <dbReference type="NCBI Taxonomy" id="108619"/>
    <lineage>
        <taxon>Bacteria</taxon>
        <taxon>Pseudomonadati</taxon>
        <taxon>Pseudomonadota</taxon>
        <taxon>Gammaproteobacteria</taxon>
        <taxon>Enterobacterales</taxon>
        <taxon>Enterobacteriaceae</taxon>
        <taxon>Salmonella</taxon>
    </lineage>
</organism>
<name>A0A5Y0S5X0_SALNE</name>
<gene>
    <name evidence="1" type="ORF">E1A34_26435</name>
</gene>
<sequence>KWLSGYALENKGIHVKYQANTVSTRRVLSFLALAKNVIKHTPGILKTLSLDKPLHKLQQRYSDMIFVY</sequence>
<dbReference type="EMBL" id="AAHYLK010000050">
    <property type="protein sequence ID" value="ECB7109528.1"/>
    <property type="molecule type" value="Genomic_DNA"/>
</dbReference>